<evidence type="ECO:0000259" key="11">
    <source>
        <dbReference type="Pfam" id="PF03449"/>
    </source>
</evidence>
<dbReference type="GO" id="GO:0032784">
    <property type="term" value="P:regulation of DNA-templated transcription elongation"/>
    <property type="evidence" value="ECO:0007669"/>
    <property type="project" value="UniProtKB-UniRule"/>
</dbReference>
<protein>
    <recommendedName>
        <fullName evidence="2 8">Transcription elongation factor GreA</fullName>
    </recommendedName>
    <alternativeName>
        <fullName evidence="7 8">Transcript cleavage factor GreA</fullName>
    </alternativeName>
</protein>
<dbReference type="PIRSF" id="PIRSF006092">
    <property type="entry name" value="GreA_GreB"/>
    <property type="match status" value="1"/>
</dbReference>
<evidence type="ECO:0000256" key="9">
    <source>
        <dbReference type="RuleBase" id="RU000556"/>
    </source>
</evidence>
<dbReference type="EMBL" id="MEVA01000013">
    <property type="protein sequence ID" value="OGC47326.1"/>
    <property type="molecule type" value="Genomic_DNA"/>
</dbReference>
<reference evidence="12 13" key="1">
    <citation type="journal article" date="2016" name="Nat. Commun.">
        <title>Thousands of microbial genomes shed light on interconnected biogeochemical processes in an aquifer system.</title>
        <authorList>
            <person name="Anantharaman K."/>
            <person name="Brown C.T."/>
            <person name="Hug L.A."/>
            <person name="Sharon I."/>
            <person name="Castelle C.J."/>
            <person name="Probst A.J."/>
            <person name="Thomas B.C."/>
            <person name="Singh A."/>
            <person name="Wilkins M.J."/>
            <person name="Karaoz U."/>
            <person name="Brodie E.L."/>
            <person name="Williams K.H."/>
            <person name="Hubbard S.S."/>
            <person name="Banfield J.F."/>
        </authorList>
    </citation>
    <scope>NUCLEOTIDE SEQUENCE [LARGE SCALE GENOMIC DNA]</scope>
</reference>
<evidence type="ECO:0000313" key="13">
    <source>
        <dbReference type="Proteomes" id="UP000176608"/>
    </source>
</evidence>
<accession>A0A1F4UQY5</accession>
<keyword evidence="3 8" id="KW-0805">Transcription regulation</keyword>
<dbReference type="PANTHER" id="PTHR30437">
    <property type="entry name" value="TRANSCRIPTION ELONGATION FACTOR GREA"/>
    <property type="match status" value="1"/>
</dbReference>
<dbReference type="STRING" id="1802617.A2886_00065"/>
<keyword evidence="12" id="KW-0648">Protein biosynthesis</keyword>
<evidence type="ECO:0000256" key="7">
    <source>
        <dbReference type="ARBA" id="ARBA00030776"/>
    </source>
</evidence>
<proteinExistence type="inferred from homology"/>
<dbReference type="InterPro" id="IPR036805">
    <property type="entry name" value="Tscrpt_elong_fac_GreA/B_N_sf"/>
</dbReference>
<name>A0A1F4UQY5_UNCKA</name>
<dbReference type="PROSITE" id="PS00829">
    <property type="entry name" value="GREAB_1"/>
    <property type="match status" value="1"/>
</dbReference>
<dbReference type="GO" id="GO:0003746">
    <property type="term" value="F:translation elongation factor activity"/>
    <property type="evidence" value="ECO:0007669"/>
    <property type="project" value="UniProtKB-KW"/>
</dbReference>
<evidence type="ECO:0000256" key="1">
    <source>
        <dbReference type="ARBA" id="ARBA00008213"/>
    </source>
</evidence>
<dbReference type="Pfam" id="PF03449">
    <property type="entry name" value="GreA_GreB_N"/>
    <property type="match status" value="1"/>
</dbReference>
<keyword evidence="4 8" id="KW-0238">DNA-binding</keyword>
<comment type="similarity">
    <text evidence="1 8 9">Belongs to the GreA/GreB family.</text>
</comment>
<feature type="domain" description="Transcription elongation factor GreA/GreB N-terminal" evidence="11">
    <location>
        <begin position="6"/>
        <end position="75"/>
    </location>
</feature>
<dbReference type="GO" id="GO:0003677">
    <property type="term" value="F:DNA binding"/>
    <property type="evidence" value="ECO:0007669"/>
    <property type="project" value="UniProtKB-UniRule"/>
</dbReference>
<dbReference type="GO" id="GO:0006354">
    <property type="term" value="P:DNA-templated transcription elongation"/>
    <property type="evidence" value="ECO:0007669"/>
    <property type="project" value="TreeGrafter"/>
</dbReference>
<dbReference type="Gene3D" id="1.10.287.180">
    <property type="entry name" value="Transcription elongation factor, GreA/GreB, N-terminal domain"/>
    <property type="match status" value="1"/>
</dbReference>
<dbReference type="NCBIfam" id="TIGR01462">
    <property type="entry name" value="greA"/>
    <property type="match status" value="1"/>
</dbReference>
<evidence type="ECO:0000259" key="10">
    <source>
        <dbReference type="Pfam" id="PF01272"/>
    </source>
</evidence>
<comment type="caution">
    <text evidence="12">The sequence shown here is derived from an EMBL/GenBank/DDBJ whole genome shotgun (WGS) entry which is preliminary data.</text>
</comment>
<keyword evidence="5 8" id="KW-0804">Transcription</keyword>
<dbReference type="InterPro" id="IPR018151">
    <property type="entry name" value="TF_GreA/GreB_CS"/>
</dbReference>
<evidence type="ECO:0000256" key="5">
    <source>
        <dbReference type="ARBA" id="ARBA00023163"/>
    </source>
</evidence>
<keyword evidence="12" id="KW-0251">Elongation factor</keyword>
<dbReference type="InterPro" id="IPR028624">
    <property type="entry name" value="Tscrpt_elong_fac_GreA/B"/>
</dbReference>
<dbReference type="PANTHER" id="PTHR30437:SF4">
    <property type="entry name" value="TRANSCRIPTION ELONGATION FACTOR GREA"/>
    <property type="match status" value="1"/>
</dbReference>
<evidence type="ECO:0000256" key="6">
    <source>
        <dbReference type="ARBA" id="ARBA00024916"/>
    </source>
</evidence>
<sequence length="152" mass="16577">MSDTVFLTKEGLEELKIELKQLIDTKRPEVSKRIKNAREMGDLSENAEYQAAKEEQAFAEGRIAELEDIIKHAKVQKNGSKDTVAVGSKVTVHVDGAEQIFHLVGAPEADPAKGKISHESPLGAELVGKKVGDQFEVAAPVGKLTYTILKVR</sequence>
<dbReference type="Pfam" id="PF01272">
    <property type="entry name" value="GreA_GreB"/>
    <property type="match status" value="1"/>
</dbReference>
<dbReference type="Proteomes" id="UP000176608">
    <property type="component" value="Unassembled WGS sequence"/>
</dbReference>
<feature type="domain" description="Transcription elongation factor GreA/GreB C-terminal" evidence="10">
    <location>
        <begin position="80"/>
        <end position="151"/>
    </location>
</feature>
<dbReference type="PROSITE" id="PS00830">
    <property type="entry name" value="GREAB_2"/>
    <property type="match status" value="1"/>
</dbReference>
<organism evidence="12 13">
    <name type="scientific">candidate division WWE3 bacterium RIFCSPHIGHO2_01_FULL_42_13</name>
    <dbReference type="NCBI Taxonomy" id="1802617"/>
    <lineage>
        <taxon>Bacteria</taxon>
        <taxon>Katanobacteria</taxon>
    </lineage>
</organism>
<dbReference type="GO" id="GO:0070063">
    <property type="term" value="F:RNA polymerase binding"/>
    <property type="evidence" value="ECO:0007669"/>
    <property type="project" value="InterPro"/>
</dbReference>
<dbReference type="InterPro" id="IPR022691">
    <property type="entry name" value="Tscrpt_elong_fac_GreA/B_N"/>
</dbReference>
<evidence type="ECO:0000256" key="8">
    <source>
        <dbReference type="HAMAP-Rule" id="MF_00105"/>
    </source>
</evidence>
<dbReference type="HAMAP" id="MF_00105">
    <property type="entry name" value="GreA_GreB"/>
    <property type="match status" value="1"/>
</dbReference>
<evidence type="ECO:0000256" key="3">
    <source>
        <dbReference type="ARBA" id="ARBA00023015"/>
    </source>
</evidence>
<dbReference type="SUPFAM" id="SSF54534">
    <property type="entry name" value="FKBP-like"/>
    <property type="match status" value="1"/>
</dbReference>
<dbReference type="SUPFAM" id="SSF46557">
    <property type="entry name" value="GreA transcript cleavage protein, N-terminal domain"/>
    <property type="match status" value="1"/>
</dbReference>
<comment type="function">
    <text evidence="6 8 9">Necessary for efficient RNA polymerase transcription elongation past template-encoded arresting sites. The arresting sites in DNA have the property of trapping a certain fraction of elongating RNA polymerases that pass through, resulting in locked ternary complexes. Cleavage of the nascent transcript by cleavage factors such as GreA or GreB allows the resumption of elongation from the new 3'terminus. GreA releases sequences of 2 to 3 nucleotides.</text>
</comment>
<dbReference type="FunFam" id="1.10.287.180:FF:000001">
    <property type="entry name" value="Transcription elongation factor GreA"/>
    <property type="match status" value="1"/>
</dbReference>
<dbReference type="Gene3D" id="3.10.50.30">
    <property type="entry name" value="Transcription elongation factor, GreA/GreB, C-terminal domain"/>
    <property type="match status" value="1"/>
</dbReference>
<dbReference type="AlphaFoldDB" id="A0A1F4UQY5"/>
<evidence type="ECO:0000256" key="4">
    <source>
        <dbReference type="ARBA" id="ARBA00023125"/>
    </source>
</evidence>
<dbReference type="InterPro" id="IPR006359">
    <property type="entry name" value="Tscrpt_elong_fac_GreA"/>
</dbReference>
<dbReference type="InterPro" id="IPR001437">
    <property type="entry name" value="Tscrpt_elong_fac_GreA/B_C"/>
</dbReference>
<evidence type="ECO:0000256" key="2">
    <source>
        <dbReference type="ARBA" id="ARBA00013729"/>
    </source>
</evidence>
<evidence type="ECO:0000313" key="12">
    <source>
        <dbReference type="EMBL" id="OGC47326.1"/>
    </source>
</evidence>
<dbReference type="InterPro" id="IPR023459">
    <property type="entry name" value="Tscrpt_elong_fac_GreA/B_fam"/>
</dbReference>
<dbReference type="InterPro" id="IPR036953">
    <property type="entry name" value="GreA/GreB_C_sf"/>
</dbReference>
<gene>
    <name evidence="8" type="primary">greA</name>
    <name evidence="12" type="ORF">A2886_00065</name>
</gene>
<dbReference type="NCBIfam" id="NF001263">
    <property type="entry name" value="PRK00226.1-4"/>
    <property type="match status" value="1"/>
</dbReference>